<dbReference type="GO" id="GO:0004252">
    <property type="term" value="F:serine-type endopeptidase activity"/>
    <property type="evidence" value="ECO:0007669"/>
    <property type="project" value="InterPro"/>
</dbReference>
<dbReference type="GO" id="GO:0016020">
    <property type="term" value="C:membrane"/>
    <property type="evidence" value="ECO:0007669"/>
    <property type="project" value="UniProtKB-SubCell"/>
</dbReference>
<reference evidence="10 11" key="1">
    <citation type="submission" date="2014-08" db="EMBL/GenBank/DDBJ databases">
        <authorList>
            <person name="Wibberg D."/>
        </authorList>
    </citation>
    <scope>NUCLEOTIDE SEQUENCE [LARGE SCALE GENOMIC DNA]</scope>
    <source>
        <strain evidence="11">ING2-E5B</strain>
    </source>
</reference>
<dbReference type="STRING" id="1562970.ING2E5B_1841"/>
<dbReference type="Pfam" id="PF01694">
    <property type="entry name" value="Rhomboid"/>
    <property type="match status" value="1"/>
</dbReference>
<dbReference type="Proteomes" id="UP000032417">
    <property type="component" value="Chromosome 1"/>
</dbReference>
<feature type="transmembrane region" description="Helical" evidence="7">
    <location>
        <begin position="105"/>
        <end position="131"/>
    </location>
</feature>
<dbReference type="InterPro" id="IPR050925">
    <property type="entry name" value="Rhomboid_protease_S54"/>
</dbReference>
<evidence type="ECO:0000256" key="5">
    <source>
        <dbReference type="ARBA" id="ARBA00022989"/>
    </source>
</evidence>
<dbReference type="EMBL" id="LN515532">
    <property type="protein sequence ID" value="CEA16579.1"/>
    <property type="molecule type" value="Genomic_DNA"/>
</dbReference>
<dbReference type="Gene3D" id="1.20.1540.10">
    <property type="entry name" value="Rhomboid-like"/>
    <property type="match status" value="1"/>
</dbReference>
<keyword evidence="4" id="KW-0378">Hydrolase</keyword>
<feature type="transmembrane region" description="Helical" evidence="7">
    <location>
        <begin position="66"/>
        <end position="93"/>
    </location>
</feature>
<comment type="subcellular location">
    <subcellularLocation>
        <location evidence="1">Membrane</location>
        <topology evidence="1">Multi-pass membrane protein</topology>
    </subcellularLocation>
</comment>
<evidence type="ECO:0000256" key="6">
    <source>
        <dbReference type="ARBA" id="ARBA00023136"/>
    </source>
</evidence>
<comment type="similarity">
    <text evidence="2">Belongs to the peptidase S54 family.</text>
</comment>
<dbReference type="InterPro" id="IPR022764">
    <property type="entry name" value="Peptidase_S54_rhomboid_dom"/>
</dbReference>
<evidence type="ECO:0000256" key="2">
    <source>
        <dbReference type="ARBA" id="ARBA00009045"/>
    </source>
</evidence>
<organism evidence="10 11">
    <name type="scientific">Fermentimonas caenicola</name>
    <dbReference type="NCBI Taxonomy" id="1562970"/>
    <lineage>
        <taxon>Bacteria</taxon>
        <taxon>Pseudomonadati</taxon>
        <taxon>Bacteroidota</taxon>
        <taxon>Bacteroidia</taxon>
        <taxon>Bacteroidales</taxon>
        <taxon>Dysgonomonadaceae</taxon>
        <taxon>Fermentimonas</taxon>
    </lineage>
</organism>
<keyword evidence="3 7" id="KW-0812">Transmembrane</keyword>
<keyword evidence="5 7" id="KW-1133">Transmembrane helix</keyword>
<name>A0A098C0W6_9BACT</name>
<proteinExistence type="inferred from homology"/>
<dbReference type="KEGG" id="pbt:ING2E5B_1841"/>
<evidence type="ECO:0000313" key="10">
    <source>
        <dbReference type="EMBL" id="CEA16579.1"/>
    </source>
</evidence>
<keyword evidence="11" id="KW-1185">Reference proteome</keyword>
<feature type="transmembrane region" description="Helical" evidence="7">
    <location>
        <begin position="137"/>
        <end position="155"/>
    </location>
</feature>
<evidence type="ECO:0000313" key="11">
    <source>
        <dbReference type="Proteomes" id="UP000032417"/>
    </source>
</evidence>
<dbReference type="PATRIC" id="fig|1562970.3.peg.1822"/>
<dbReference type="OrthoDB" id="680602at2"/>
<feature type="domain" description="Peptidase S54 rhomboid" evidence="8">
    <location>
        <begin position="64"/>
        <end position="210"/>
    </location>
</feature>
<evidence type="ECO:0000256" key="7">
    <source>
        <dbReference type="SAM" id="Phobius"/>
    </source>
</evidence>
<feature type="transmembrane region" description="Helical" evidence="7">
    <location>
        <begin position="162"/>
        <end position="181"/>
    </location>
</feature>
<evidence type="ECO:0000256" key="4">
    <source>
        <dbReference type="ARBA" id="ARBA00022801"/>
    </source>
</evidence>
<dbReference type="HOGENOM" id="CLU_055068_4_0_10"/>
<feature type="transmembrane region" description="Helical" evidence="7">
    <location>
        <begin position="193"/>
        <end position="212"/>
    </location>
</feature>
<dbReference type="SUPFAM" id="SSF144091">
    <property type="entry name" value="Rhomboid-like"/>
    <property type="match status" value="1"/>
</dbReference>
<feature type="domain" description="DUF6576" evidence="9">
    <location>
        <begin position="252"/>
        <end position="295"/>
    </location>
</feature>
<protein>
    <submittedName>
        <fullName evidence="10">Uncharacterized protein</fullName>
    </submittedName>
</protein>
<evidence type="ECO:0000256" key="1">
    <source>
        <dbReference type="ARBA" id="ARBA00004141"/>
    </source>
</evidence>
<dbReference type="AlphaFoldDB" id="A0A098C0W6"/>
<dbReference type="PANTHER" id="PTHR43731:SF14">
    <property type="entry name" value="PRESENILIN-ASSOCIATED RHOMBOID-LIKE PROTEIN, MITOCHONDRIAL"/>
    <property type="match status" value="1"/>
</dbReference>
<evidence type="ECO:0000256" key="3">
    <source>
        <dbReference type="ARBA" id="ARBA00022692"/>
    </source>
</evidence>
<evidence type="ECO:0000259" key="9">
    <source>
        <dbReference type="Pfam" id="PF20216"/>
    </source>
</evidence>
<keyword evidence="6 7" id="KW-0472">Membrane</keyword>
<dbReference type="InterPro" id="IPR035952">
    <property type="entry name" value="Rhomboid-like_sf"/>
</dbReference>
<evidence type="ECO:0000259" key="8">
    <source>
        <dbReference type="Pfam" id="PF01694"/>
    </source>
</evidence>
<accession>A0A098C0W6</accession>
<dbReference type="Pfam" id="PF20216">
    <property type="entry name" value="DUF6576"/>
    <property type="match status" value="1"/>
</dbReference>
<feature type="transmembrane region" description="Helical" evidence="7">
    <location>
        <begin position="21"/>
        <end position="46"/>
    </location>
</feature>
<dbReference type="PANTHER" id="PTHR43731">
    <property type="entry name" value="RHOMBOID PROTEASE"/>
    <property type="match status" value="1"/>
</dbReference>
<dbReference type="InterPro" id="IPR046483">
    <property type="entry name" value="DUF6576"/>
</dbReference>
<gene>
    <name evidence="10" type="ORF">ING2E5B_1841</name>
</gene>
<sequence>MADIIDNLKLKYKSGTVLTKLIFINVLVFAALKVIDVIFILFNIHSLDLITLLGVPSNLQLLTQRFWTPVAYMFVHEGFLHILFNMLWLYWFGQIFMQYFTGRTLGSLYVLGGLAGAILYVIAFNTIPYYLDMGRGWMIGASAAVMAIVMGAAFYRPELKLNLLFIGQIKIVYIAIFAFVLDFMSLGSATNPGGHVAHIGGALLGYLFAIQYKKGTDITGWMSRLIDLFAGLFKPHRKKPKMKVYHSRKETDWDYNYRKNSEQEEIDAILDKLKKSGYSGLTPEEKKKLFDASKK</sequence>